<dbReference type="EMBL" id="BK014789">
    <property type="protein sequence ID" value="DAD75767.1"/>
    <property type="molecule type" value="Genomic_DNA"/>
</dbReference>
<reference evidence="1" key="1">
    <citation type="journal article" date="2021" name="Proc. Natl. Acad. Sci. U.S.A.">
        <title>A Catalog of Tens of Thousands of Viruses from Human Metagenomes Reveals Hidden Associations with Chronic Diseases.</title>
        <authorList>
            <person name="Tisza M.J."/>
            <person name="Buck C.B."/>
        </authorList>
    </citation>
    <scope>NUCLEOTIDE SEQUENCE</scope>
    <source>
        <strain evidence="1">CthNP28</strain>
    </source>
</reference>
<organism evidence="1">
    <name type="scientific">Caudovirales sp. cthNP28</name>
    <dbReference type="NCBI Taxonomy" id="2826780"/>
    <lineage>
        <taxon>Viruses</taxon>
        <taxon>Duplodnaviria</taxon>
        <taxon>Heunggongvirae</taxon>
        <taxon>Uroviricota</taxon>
        <taxon>Caudoviricetes</taxon>
    </lineage>
</organism>
<accession>A0A8S5M146</accession>
<proteinExistence type="predicted"/>
<sequence>MTHRYPLVPLSVSQGLLNEILTDSLNVTY</sequence>
<name>A0A8S5M146_9CAUD</name>
<evidence type="ECO:0000313" key="1">
    <source>
        <dbReference type="EMBL" id="DAD75767.1"/>
    </source>
</evidence>
<protein>
    <submittedName>
        <fullName evidence="1">Uncharacterized protein</fullName>
    </submittedName>
</protein>